<evidence type="ECO:0000313" key="4">
    <source>
        <dbReference type="Proteomes" id="UP000568380"/>
    </source>
</evidence>
<sequence length="390" mass="39912">MTLSTPLLAAAPLVAGLVGPALIGATPAQQPADRPSVTSVERAATRAEVVEHVAARTPADQRRVLGYWTPQRMAGALPIDLLGIVMKDGGLLSGLSSKSGVGTAPEVAGGAAKIVTPELPGKAAVPGLGGAPLVHGLTGGAAGKHGLTGGAVPLHQSARPQATTSGSRWVTGGLVSKTTGRVFLTVGGVDFVCSAGTVKSANRDVVVTAGHCVKDGAGEWADNWTFVPGYQEGGGQPYGAYTARRMFVAGPWSRSGDDSYDVGMVALNTSRGKHVADVVGTQEIAFNGSRGGQAYGFGYPADPPYDGERLFYCAGRLRNDPYGQTRDQGLGCDMTAGSSGGPWLTRFDAATGKGIVTSVSSFKYSDDQGTMYGPYFGDSARALFTTAQNS</sequence>
<dbReference type="SUPFAM" id="SSF50494">
    <property type="entry name" value="Trypsin-like serine proteases"/>
    <property type="match status" value="1"/>
</dbReference>
<name>A0A7W8A6P8_9ACTN</name>
<dbReference type="AlphaFoldDB" id="A0A7W8A6P8"/>
<proteinExistence type="predicted"/>
<dbReference type="Gene3D" id="2.40.10.10">
    <property type="entry name" value="Trypsin-like serine proteases"/>
    <property type="match status" value="2"/>
</dbReference>
<feature type="chain" id="PRO_5038744521" evidence="2">
    <location>
        <begin position="24"/>
        <end position="390"/>
    </location>
</feature>
<dbReference type="InterPro" id="IPR009003">
    <property type="entry name" value="Peptidase_S1_PA"/>
</dbReference>
<dbReference type="Proteomes" id="UP000568380">
    <property type="component" value="Unassembled WGS sequence"/>
</dbReference>
<accession>A0A7W8A6P8</accession>
<evidence type="ECO:0000256" key="1">
    <source>
        <dbReference type="ARBA" id="ARBA00022729"/>
    </source>
</evidence>
<feature type="signal peptide" evidence="2">
    <location>
        <begin position="1"/>
        <end position="23"/>
    </location>
</feature>
<comment type="caution">
    <text evidence="3">The sequence shown here is derived from an EMBL/GenBank/DDBJ whole genome shotgun (WGS) entry which is preliminary data.</text>
</comment>
<gene>
    <name evidence="3" type="ORF">HNR40_006129</name>
</gene>
<organism evidence="3 4">
    <name type="scientific">Nonomuraea endophytica</name>
    <dbReference type="NCBI Taxonomy" id="714136"/>
    <lineage>
        <taxon>Bacteria</taxon>
        <taxon>Bacillati</taxon>
        <taxon>Actinomycetota</taxon>
        <taxon>Actinomycetes</taxon>
        <taxon>Streptosporangiales</taxon>
        <taxon>Streptosporangiaceae</taxon>
        <taxon>Nonomuraea</taxon>
    </lineage>
</organism>
<dbReference type="PANTHER" id="PTHR15462">
    <property type="entry name" value="SERINE PROTEASE"/>
    <property type="match status" value="1"/>
</dbReference>
<evidence type="ECO:0000256" key="2">
    <source>
        <dbReference type="SAM" id="SignalP"/>
    </source>
</evidence>
<keyword evidence="1 2" id="KW-0732">Signal</keyword>
<dbReference type="EMBL" id="JACHIN010000008">
    <property type="protein sequence ID" value="MBB5080642.1"/>
    <property type="molecule type" value="Genomic_DNA"/>
</dbReference>
<reference evidence="3 4" key="1">
    <citation type="submission" date="2020-08" db="EMBL/GenBank/DDBJ databases">
        <title>Genomic Encyclopedia of Type Strains, Phase IV (KMG-IV): sequencing the most valuable type-strain genomes for metagenomic binning, comparative biology and taxonomic classification.</title>
        <authorList>
            <person name="Goeker M."/>
        </authorList>
    </citation>
    <scope>NUCLEOTIDE SEQUENCE [LARGE SCALE GENOMIC DNA]</scope>
    <source>
        <strain evidence="3 4">DSM 45385</strain>
    </source>
</reference>
<dbReference type="PROSITE" id="PS00134">
    <property type="entry name" value="TRYPSIN_HIS"/>
    <property type="match status" value="1"/>
</dbReference>
<dbReference type="InterPro" id="IPR018114">
    <property type="entry name" value="TRYPSIN_HIS"/>
</dbReference>
<evidence type="ECO:0000313" key="3">
    <source>
        <dbReference type="EMBL" id="MBB5080642.1"/>
    </source>
</evidence>
<dbReference type="InterPro" id="IPR050966">
    <property type="entry name" value="Glutamyl_endopeptidase"/>
</dbReference>
<protein>
    <submittedName>
        <fullName evidence="3">V8-like Glu-specific endopeptidase</fullName>
    </submittedName>
</protein>
<keyword evidence="4" id="KW-1185">Reference proteome</keyword>
<dbReference type="GO" id="GO:0006508">
    <property type="term" value="P:proteolysis"/>
    <property type="evidence" value="ECO:0007669"/>
    <property type="project" value="InterPro"/>
</dbReference>
<dbReference type="GO" id="GO:0004252">
    <property type="term" value="F:serine-type endopeptidase activity"/>
    <property type="evidence" value="ECO:0007669"/>
    <property type="project" value="InterPro"/>
</dbReference>
<dbReference type="InterPro" id="IPR043504">
    <property type="entry name" value="Peptidase_S1_PA_chymotrypsin"/>
</dbReference>